<feature type="binding site" evidence="5">
    <location>
        <position position="234"/>
    </location>
    <ligand>
        <name>ATP</name>
        <dbReference type="ChEBI" id="CHEBI:30616"/>
    </ligand>
</feature>
<dbReference type="InterPro" id="IPR001404">
    <property type="entry name" value="Hsp90_fam"/>
</dbReference>
<feature type="domain" description="Histidine kinase/HSP90-like ATPase" evidence="8">
    <location>
        <begin position="86"/>
        <end position="244"/>
    </location>
</feature>
<dbReference type="Gene3D" id="1.20.120.790">
    <property type="entry name" value="Heat shock protein 90, C-terminal domain"/>
    <property type="match status" value="1"/>
</dbReference>
<dbReference type="InterPro" id="IPR020575">
    <property type="entry name" value="Hsp90_N"/>
</dbReference>
<reference evidence="9" key="1">
    <citation type="submission" date="2021-01" db="EMBL/GenBank/DDBJ databases">
        <authorList>
            <person name="Corre E."/>
            <person name="Pelletier E."/>
            <person name="Niang G."/>
            <person name="Scheremetjew M."/>
            <person name="Finn R."/>
            <person name="Kale V."/>
            <person name="Holt S."/>
            <person name="Cochrane G."/>
            <person name="Meng A."/>
            <person name="Brown T."/>
            <person name="Cohen L."/>
        </authorList>
    </citation>
    <scope>NUCLEOTIDE SEQUENCE</scope>
    <source>
        <strain evidence="9">CCMP3107</strain>
    </source>
</reference>
<keyword evidence="4" id="KW-0143">Chaperone</keyword>
<dbReference type="PANTHER" id="PTHR11528">
    <property type="entry name" value="HEAT SHOCK PROTEIN 90 FAMILY MEMBER"/>
    <property type="match status" value="1"/>
</dbReference>
<feature type="binding site" evidence="5">
    <location>
        <position position="421"/>
    </location>
    <ligand>
        <name>ATP</name>
        <dbReference type="ChEBI" id="CHEBI:30616"/>
    </ligand>
</feature>
<dbReference type="HAMAP" id="MF_00505">
    <property type="entry name" value="HSP90"/>
    <property type="match status" value="1"/>
</dbReference>
<dbReference type="FunFam" id="3.30.565.10:FF:000005">
    <property type="entry name" value="Heat shock protein 90"/>
    <property type="match status" value="1"/>
</dbReference>
<feature type="binding site" evidence="5">
    <location>
        <position position="97"/>
    </location>
    <ligand>
        <name>ATP</name>
        <dbReference type="ChEBI" id="CHEBI:30616"/>
    </ligand>
</feature>
<keyword evidence="3 5" id="KW-0067">ATP-binding</keyword>
<evidence type="ECO:0000256" key="6">
    <source>
        <dbReference type="SAM" id="MobiDB-lite"/>
    </source>
</evidence>
<accession>A0A7S4D4B0</accession>
<evidence type="ECO:0000256" key="1">
    <source>
        <dbReference type="ARBA" id="ARBA00008239"/>
    </source>
</evidence>
<dbReference type="Pfam" id="PF00183">
    <property type="entry name" value="HSP90"/>
    <property type="match status" value="1"/>
</dbReference>
<dbReference type="GO" id="GO:0016887">
    <property type="term" value="F:ATP hydrolysis activity"/>
    <property type="evidence" value="ECO:0007669"/>
    <property type="project" value="InterPro"/>
</dbReference>
<dbReference type="GO" id="GO:0140662">
    <property type="term" value="F:ATP-dependent protein folding chaperone"/>
    <property type="evidence" value="ECO:0007669"/>
    <property type="project" value="InterPro"/>
</dbReference>
<dbReference type="NCBIfam" id="NF003555">
    <property type="entry name" value="PRK05218.1"/>
    <property type="match status" value="1"/>
</dbReference>
<dbReference type="InterPro" id="IPR003594">
    <property type="entry name" value="HATPase_dom"/>
</dbReference>
<feature type="region of interest" description="Disordered" evidence="6">
    <location>
        <begin position="279"/>
        <end position="303"/>
    </location>
</feature>
<dbReference type="Pfam" id="PF13589">
    <property type="entry name" value="HATPase_c_3"/>
    <property type="match status" value="1"/>
</dbReference>
<feature type="compositionally biased region" description="Acidic residues" evidence="6">
    <location>
        <begin position="755"/>
        <end position="765"/>
    </location>
</feature>
<feature type="binding site" evidence="5">
    <location>
        <position position="149"/>
    </location>
    <ligand>
        <name>ATP</name>
        <dbReference type="ChEBI" id="CHEBI:30616"/>
    </ligand>
</feature>
<evidence type="ECO:0000256" key="4">
    <source>
        <dbReference type="ARBA" id="ARBA00023186"/>
    </source>
</evidence>
<dbReference type="InterPro" id="IPR020568">
    <property type="entry name" value="Ribosomal_Su5_D2-typ_SF"/>
</dbReference>
<name>A0A7S4D4B0_HETAK</name>
<evidence type="ECO:0000256" key="3">
    <source>
        <dbReference type="ARBA" id="ARBA00022840"/>
    </source>
</evidence>
<protein>
    <recommendedName>
        <fullName evidence="8">Histidine kinase/HSP90-like ATPase domain-containing protein</fullName>
    </recommendedName>
</protein>
<dbReference type="GO" id="GO:0005524">
    <property type="term" value="F:ATP binding"/>
    <property type="evidence" value="ECO:0007669"/>
    <property type="project" value="UniProtKB-KW"/>
</dbReference>
<keyword evidence="7" id="KW-0732">Signal</keyword>
<dbReference type="SMART" id="SM00387">
    <property type="entry name" value="HATPase_c"/>
    <property type="match status" value="1"/>
</dbReference>
<keyword evidence="2 5" id="KW-0547">Nucleotide-binding</keyword>
<dbReference type="Gene3D" id="3.30.565.10">
    <property type="entry name" value="Histidine kinase-like ATPase, C-terminal domain"/>
    <property type="match status" value="1"/>
</dbReference>
<feature type="binding site" evidence="5">
    <location>
        <position position="141"/>
    </location>
    <ligand>
        <name>ATP</name>
        <dbReference type="ChEBI" id="CHEBI:30616"/>
    </ligand>
</feature>
<dbReference type="GO" id="GO:0051082">
    <property type="term" value="F:unfolded protein binding"/>
    <property type="evidence" value="ECO:0007669"/>
    <property type="project" value="InterPro"/>
</dbReference>
<dbReference type="FunFam" id="3.30.230.80:FF:000007">
    <property type="entry name" value="Heat shock protein 90"/>
    <property type="match status" value="1"/>
</dbReference>
<dbReference type="InterPro" id="IPR019805">
    <property type="entry name" value="Heat_shock_protein_90_CS"/>
</dbReference>
<feature type="binding site" evidence="5">
    <location>
        <begin position="156"/>
        <end position="157"/>
    </location>
    <ligand>
        <name>ATP</name>
        <dbReference type="ChEBI" id="CHEBI:30616"/>
    </ligand>
</feature>
<dbReference type="Gene3D" id="3.30.230.80">
    <property type="match status" value="1"/>
</dbReference>
<gene>
    <name evidence="9" type="ORF">HAKA00212_LOCUS6771</name>
</gene>
<evidence type="ECO:0000256" key="7">
    <source>
        <dbReference type="SAM" id="SignalP"/>
    </source>
</evidence>
<feature type="binding site" evidence="5">
    <location>
        <position position="93"/>
    </location>
    <ligand>
        <name>ATP</name>
        <dbReference type="ChEBI" id="CHEBI:30616"/>
    </ligand>
</feature>
<feature type="signal peptide" evidence="7">
    <location>
        <begin position="1"/>
        <end position="23"/>
    </location>
</feature>
<dbReference type="EMBL" id="HBIU01014563">
    <property type="protein sequence ID" value="CAE0628091.1"/>
    <property type="molecule type" value="Transcribed_RNA"/>
</dbReference>
<dbReference type="SUPFAM" id="SSF55874">
    <property type="entry name" value="ATPase domain of HSP90 chaperone/DNA topoisomerase II/histidine kinase"/>
    <property type="match status" value="1"/>
</dbReference>
<evidence type="ECO:0000259" key="8">
    <source>
        <dbReference type="SMART" id="SM00387"/>
    </source>
</evidence>
<evidence type="ECO:0000256" key="2">
    <source>
        <dbReference type="ARBA" id="ARBA00022741"/>
    </source>
</evidence>
<evidence type="ECO:0000313" key="9">
    <source>
        <dbReference type="EMBL" id="CAE0628091.1"/>
    </source>
</evidence>
<dbReference type="PIRSF" id="PIRSF002583">
    <property type="entry name" value="Hsp90"/>
    <property type="match status" value="1"/>
</dbReference>
<feature type="binding site" evidence="5">
    <location>
        <position position="136"/>
    </location>
    <ligand>
        <name>ATP</name>
        <dbReference type="ChEBI" id="CHEBI:30616"/>
    </ligand>
</feature>
<sequence length="765" mass="85003">MIYPRLVSTTLILLGLFLVSSSAFRVAGPQNKHLAKNLQHVRKQTQRTFGGLTPLHMTAAPAAESYQFQAEVSRVMDIIINSLYSDRDVFMRELVSNAADACDKKRFLSITDQGAKADCQIKIKADAENNTLIIEDSGVGMTKDELINNLGRIAQSGTRNFMEALGKGEADVNLIGQFGVGFYSAFLVAEQVTVTTKAFQGGDGKQWKWASSAGNDFTVQEDVDGPELEGGSGTRIELKLKEDAEDYLDDVKIKGLLKKYSEFIDFPINLWAEKTTYKQVPDPDAEPPAEGEAPKMKTESETKHVWDRVNTQRPIWLRSPKECTDSEYAEFYKSTFRGYDDPLGYTHFSLEGQVEFKSVLYVPSALPFELSRNMFDEDSRAMKLYVKRVFISDKFEELLPRWLMFVRGVVDSEDLPLNVSREILQKSKILTIISKRLVRKAIDMFKAIKEDEAKFETFTKNYGKYVKVGVIEDDDNKAEIAPLMKFFTSKSGKQERTLGQYQEAMPEGQKAIYYVTGDSREIAEMSPALERCRQQGYEVIYACEPIDELALQNLNKFGELELLDIGKEDVDLGDVGEEEKAKIEEAEKDFEATMEWLGKLFEKKVKSVKLSTKLTESPAALTQAAYGMSPSMQRYMKAQAVAQGMDEAMFSMGTDKAVLELNPAHPVVLSLRERVAAAPDSPDTESLARLMYDVAALTGGYELDSPKRFADRVTAMMSQMAGVDVPAPAAAGGGGAVQDAVVAPSEAKKDKSGEDDAPAAEVEVV</sequence>
<dbReference type="Gene3D" id="3.40.50.11260">
    <property type="match status" value="1"/>
</dbReference>
<feature type="chain" id="PRO_5031371854" description="Histidine kinase/HSP90-like ATPase domain-containing protein" evidence="7">
    <location>
        <begin position="24"/>
        <end position="765"/>
    </location>
</feature>
<organism evidence="9">
    <name type="scientific">Heterosigma akashiwo</name>
    <name type="common">Chromophytic alga</name>
    <name type="synonym">Heterosigma carterae</name>
    <dbReference type="NCBI Taxonomy" id="2829"/>
    <lineage>
        <taxon>Eukaryota</taxon>
        <taxon>Sar</taxon>
        <taxon>Stramenopiles</taxon>
        <taxon>Ochrophyta</taxon>
        <taxon>Raphidophyceae</taxon>
        <taxon>Chattonellales</taxon>
        <taxon>Chattonellaceae</taxon>
        <taxon>Heterosigma</taxon>
    </lineage>
</organism>
<dbReference type="CDD" id="cd16927">
    <property type="entry name" value="HATPase_Hsp90-like"/>
    <property type="match status" value="1"/>
</dbReference>
<feature type="region of interest" description="Disordered" evidence="6">
    <location>
        <begin position="727"/>
        <end position="765"/>
    </location>
</feature>
<dbReference type="AlphaFoldDB" id="A0A7S4D4B0"/>
<comment type="similarity">
    <text evidence="1">Belongs to the heat shock protein 90 family.</text>
</comment>
<dbReference type="SUPFAM" id="SSF110942">
    <property type="entry name" value="HSP90 C-terminal domain"/>
    <property type="match status" value="1"/>
</dbReference>
<dbReference type="InterPro" id="IPR037196">
    <property type="entry name" value="HSP90_C"/>
</dbReference>
<dbReference type="SUPFAM" id="SSF54211">
    <property type="entry name" value="Ribosomal protein S5 domain 2-like"/>
    <property type="match status" value="1"/>
</dbReference>
<dbReference type="PROSITE" id="PS00298">
    <property type="entry name" value="HSP90"/>
    <property type="match status" value="1"/>
</dbReference>
<dbReference type="PRINTS" id="PR00775">
    <property type="entry name" value="HEATSHOCK90"/>
</dbReference>
<evidence type="ECO:0000256" key="5">
    <source>
        <dbReference type="PIRSR" id="PIRSR002583-1"/>
    </source>
</evidence>
<feature type="binding site" evidence="5">
    <location>
        <begin position="177"/>
        <end position="182"/>
    </location>
    <ligand>
        <name>ATP</name>
        <dbReference type="ChEBI" id="CHEBI:30616"/>
    </ligand>
</feature>
<dbReference type="InterPro" id="IPR036890">
    <property type="entry name" value="HATPase_C_sf"/>
</dbReference>
<proteinExistence type="inferred from homology"/>
<feature type="compositionally biased region" description="Basic and acidic residues" evidence="6">
    <location>
        <begin position="292"/>
        <end position="303"/>
    </location>
</feature>